<feature type="compositionally biased region" description="Low complexity" evidence="1">
    <location>
        <begin position="31"/>
        <end position="46"/>
    </location>
</feature>
<feature type="compositionally biased region" description="Low complexity" evidence="1">
    <location>
        <begin position="152"/>
        <end position="203"/>
    </location>
</feature>
<evidence type="ECO:0000256" key="1">
    <source>
        <dbReference type="SAM" id="MobiDB-lite"/>
    </source>
</evidence>
<dbReference type="Proteomes" id="UP000002630">
    <property type="component" value="Linkage Group LG18"/>
</dbReference>
<dbReference type="InParanoid" id="D7FIZ1"/>
<sequence>MGTQDFARRNVGDSEDSVAVSRDSSAEEVTAEAAHSISAAPAPSLPWGRVAPSPDSSQPLPGPWGRLQEVMDEIKVMSPASPTSRVPHPFLSGARPSSTAAAEERKGFARTSSPLPMPTRGRIAGSSSASASASSRIADSRQQTRQQEEKQQQQQQQQQQVPRSLSPSSSPRQVTSPPTPAALAANTPCETPPTAVQQPVAPASSLPSSQHLAAVEEQSQQSSSSPRSSAAAADANEPGVHTKQEREEETPPVPVPGLALGYSTSPPFSSAATGTRGAGGEVAATAAPTATAAAGSDSGAAPVGTASHGFSDQAGEEPEDLRGDDTAEDLVNVRAVLPVEDDAATGGRGYVGQRFIQAAEALSESPQLRRAAGAAATAVSAAAGTARVQFTYTSRTIGK</sequence>
<feature type="compositionally biased region" description="Low complexity" evidence="1">
    <location>
        <begin position="213"/>
        <end position="237"/>
    </location>
</feature>
<proteinExistence type="predicted"/>
<organism evidence="2 3">
    <name type="scientific">Ectocarpus siliculosus</name>
    <name type="common">Brown alga</name>
    <name type="synonym">Conferva siliculosa</name>
    <dbReference type="NCBI Taxonomy" id="2880"/>
    <lineage>
        <taxon>Eukaryota</taxon>
        <taxon>Sar</taxon>
        <taxon>Stramenopiles</taxon>
        <taxon>Ochrophyta</taxon>
        <taxon>PX clade</taxon>
        <taxon>Phaeophyceae</taxon>
        <taxon>Ectocarpales</taxon>
        <taxon>Ectocarpaceae</taxon>
        <taxon>Ectocarpus</taxon>
    </lineage>
</organism>
<dbReference type="EMBL" id="FN647904">
    <property type="protein sequence ID" value="CBJ49030.1"/>
    <property type="molecule type" value="Genomic_DNA"/>
</dbReference>
<feature type="compositionally biased region" description="Low complexity" evidence="1">
    <location>
        <begin position="269"/>
        <end position="301"/>
    </location>
</feature>
<keyword evidence="3" id="KW-1185">Reference proteome</keyword>
<gene>
    <name evidence="2" type="ORF">Esi_0125_0009</name>
</gene>
<feature type="compositionally biased region" description="Basic and acidic residues" evidence="1">
    <location>
        <begin position="1"/>
        <end position="12"/>
    </location>
</feature>
<dbReference type="AlphaFoldDB" id="D7FIZ1"/>
<protein>
    <submittedName>
        <fullName evidence="2">Uncharacterized protein</fullName>
    </submittedName>
</protein>
<feature type="compositionally biased region" description="Low complexity" evidence="1">
    <location>
        <begin position="120"/>
        <end position="145"/>
    </location>
</feature>
<dbReference type="EMBL" id="FN649743">
    <property type="protein sequence ID" value="CBJ49030.1"/>
    <property type="molecule type" value="Genomic_DNA"/>
</dbReference>
<name>D7FIZ1_ECTSI</name>
<evidence type="ECO:0000313" key="3">
    <source>
        <dbReference type="Proteomes" id="UP000002630"/>
    </source>
</evidence>
<evidence type="ECO:0000313" key="2">
    <source>
        <dbReference type="EMBL" id="CBJ49030.1"/>
    </source>
</evidence>
<reference evidence="2 3" key="1">
    <citation type="journal article" date="2010" name="Nature">
        <title>The Ectocarpus genome and the independent evolution of multicellularity in brown algae.</title>
        <authorList>
            <person name="Cock J.M."/>
            <person name="Sterck L."/>
            <person name="Rouze P."/>
            <person name="Scornet D."/>
            <person name="Allen A.E."/>
            <person name="Amoutzias G."/>
            <person name="Anthouard V."/>
            <person name="Artiguenave F."/>
            <person name="Aury J.M."/>
            <person name="Badger J.H."/>
            <person name="Beszteri B."/>
            <person name="Billiau K."/>
            <person name="Bonnet E."/>
            <person name="Bothwell J.H."/>
            <person name="Bowler C."/>
            <person name="Boyen C."/>
            <person name="Brownlee C."/>
            <person name="Carrano C.J."/>
            <person name="Charrier B."/>
            <person name="Cho G.Y."/>
            <person name="Coelho S.M."/>
            <person name="Collen J."/>
            <person name="Corre E."/>
            <person name="Da Silva C."/>
            <person name="Delage L."/>
            <person name="Delaroque N."/>
            <person name="Dittami S.M."/>
            <person name="Doulbeau S."/>
            <person name="Elias M."/>
            <person name="Farnham G."/>
            <person name="Gachon C.M."/>
            <person name="Gschloessl B."/>
            <person name="Heesch S."/>
            <person name="Jabbari K."/>
            <person name="Jubin C."/>
            <person name="Kawai H."/>
            <person name="Kimura K."/>
            <person name="Kloareg B."/>
            <person name="Kupper F.C."/>
            <person name="Lang D."/>
            <person name="Le Bail A."/>
            <person name="Leblanc C."/>
            <person name="Lerouge P."/>
            <person name="Lohr M."/>
            <person name="Lopez P.J."/>
            <person name="Martens C."/>
            <person name="Maumus F."/>
            <person name="Michel G."/>
            <person name="Miranda-Saavedra D."/>
            <person name="Morales J."/>
            <person name="Moreau H."/>
            <person name="Motomura T."/>
            <person name="Nagasato C."/>
            <person name="Napoli C.A."/>
            <person name="Nelson D.R."/>
            <person name="Nyvall-Collen P."/>
            <person name="Peters A.F."/>
            <person name="Pommier C."/>
            <person name="Potin P."/>
            <person name="Poulain J."/>
            <person name="Quesneville H."/>
            <person name="Read B."/>
            <person name="Rensing S.A."/>
            <person name="Ritter A."/>
            <person name="Rousvoal S."/>
            <person name="Samanta M."/>
            <person name="Samson G."/>
            <person name="Schroeder D.C."/>
            <person name="Segurens B."/>
            <person name="Strittmatter M."/>
            <person name="Tonon T."/>
            <person name="Tregear J.W."/>
            <person name="Valentin K."/>
            <person name="von Dassow P."/>
            <person name="Yamagishi T."/>
            <person name="Van de Peer Y."/>
            <person name="Wincker P."/>
        </authorList>
    </citation>
    <scope>NUCLEOTIDE SEQUENCE [LARGE SCALE GENOMIC DNA]</scope>
    <source>
        <strain evidence="3">Ec32 / CCAP1310/4</strain>
    </source>
</reference>
<feature type="region of interest" description="Disordered" evidence="1">
    <location>
        <begin position="1"/>
        <end position="327"/>
    </location>
</feature>
<accession>D7FIZ1</accession>